<dbReference type="PRINTS" id="PR00081">
    <property type="entry name" value="GDHRDH"/>
</dbReference>
<dbReference type="PANTHER" id="PTHR24321:SF8">
    <property type="entry name" value="ESTRADIOL 17-BETA-DEHYDROGENASE 8-RELATED"/>
    <property type="match status" value="1"/>
</dbReference>
<dbReference type="EMBL" id="VFQX01000016">
    <property type="protein sequence ID" value="KAF0981101.1"/>
    <property type="molecule type" value="Genomic_DNA"/>
</dbReference>
<dbReference type="OMA" id="RSHVICP"/>
<protein>
    <recommendedName>
        <fullName evidence="5">Oxidoreductase</fullName>
    </recommendedName>
</protein>
<evidence type="ECO:0000256" key="1">
    <source>
        <dbReference type="ARBA" id="ARBA00006484"/>
    </source>
</evidence>
<dbReference type="PANTHER" id="PTHR24321">
    <property type="entry name" value="DEHYDROGENASES, SHORT CHAIN"/>
    <property type="match status" value="1"/>
</dbReference>
<dbReference type="InterPro" id="IPR020904">
    <property type="entry name" value="Sc_DH/Rdtase_CS"/>
</dbReference>
<keyword evidence="4" id="KW-1185">Reference proteome</keyword>
<dbReference type="FunFam" id="3.40.50.720:FF:000084">
    <property type="entry name" value="Short-chain dehydrogenase reductase"/>
    <property type="match status" value="1"/>
</dbReference>
<dbReference type="InterPro" id="IPR002347">
    <property type="entry name" value="SDR_fam"/>
</dbReference>
<dbReference type="VEuPathDB" id="AmoebaDB:FDP41_012889"/>
<comment type="similarity">
    <text evidence="1">Belongs to the short-chain dehydrogenases/reductases (SDR) family.</text>
</comment>
<sequence>MTLKTVIVTGGLNGIGLVISQTLISKQFRVVVADIAIPPTTSEQNNESATPFINPFEKFDPSMYLLIHCDVSKEDDVKNLIEKTIEKFSHLDAIVNNAAVSHPHYHAKDITGLSLEEWNRVVGINLTSIFLTTKYGVPYLKQSQGCIVNISSTRALQSEANTEIYSATKGGVLSLTHSLAISLGPEINVNCISPGWIDVQSHQVGKERQYELREGDHKQHPVGRVGKPEDVAKLCLFLIEDGCQDGSGFITGQNFVIDGGMTKKMIYNGEPWWKEE</sequence>
<dbReference type="RefSeq" id="XP_044565814.1">
    <property type="nucleotide sequence ID" value="XM_044703457.1"/>
</dbReference>
<proteinExistence type="inferred from homology"/>
<dbReference type="VEuPathDB" id="AmoebaDB:NfTy_079590"/>
<dbReference type="Gene3D" id="3.40.50.720">
    <property type="entry name" value="NAD(P)-binding Rossmann-like Domain"/>
    <property type="match status" value="1"/>
</dbReference>
<evidence type="ECO:0000256" key="2">
    <source>
        <dbReference type="ARBA" id="ARBA00023002"/>
    </source>
</evidence>
<dbReference type="AlphaFoldDB" id="A0A6A5C248"/>
<evidence type="ECO:0008006" key="5">
    <source>
        <dbReference type="Google" id="ProtNLM"/>
    </source>
</evidence>
<name>A0A6A5C248_NAEFO</name>
<evidence type="ECO:0000313" key="4">
    <source>
        <dbReference type="Proteomes" id="UP000444721"/>
    </source>
</evidence>
<gene>
    <name evidence="3" type="ORF">FDP41_012889</name>
</gene>
<dbReference type="GeneID" id="68120104"/>
<dbReference type="GO" id="GO:0016491">
    <property type="term" value="F:oxidoreductase activity"/>
    <property type="evidence" value="ECO:0007669"/>
    <property type="project" value="UniProtKB-KW"/>
</dbReference>
<dbReference type="SUPFAM" id="SSF51735">
    <property type="entry name" value="NAD(P)-binding Rossmann-fold domains"/>
    <property type="match status" value="1"/>
</dbReference>
<dbReference type="PROSITE" id="PS00061">
    <property type="entry name" value="ADH_SHORT"/>
    <property type="match status" value="1"/>
</dbReference>
<dbReference type="OrthoDB" id="47007at2759"/>
<dbReference type="VEuPathDB" id="AmoebaDB:NF0098300"/>
<accession>A0A6A5C248</accession>
<organism evidence="3 4">
    <name type="scientific">Naegleria fowleri</name>
    <name type="common">Brain eating amoeba</name>
    <dbReference type="NCBI Taxonomy" id="5763"/>
    <lineage>
        <taxon>Eukaryota</taxon>
        <taxon>Discoba</taxon>
        <taxon>Heterolobosea</taxon>
        <taxon>Tetramitia</taxon>
        <taxon>Eutetramitia</taxon>
        <taxon>Vahlkampfiidae</taxon>
        <taxon>Naegleria</taxon>
    </lineage>
</organism>
<dbReference type="InterPro" id="IPR036291">
    <property type="entry name" value="NAD(P)-bd_dom_sf"/>
</dbReference>
<dbReference type="Proteomes" id="UP000444721">
    <property type="component" value="Unassembled WGS sequence"/>
</dbReference>
<reference evidence="3 4" key="1">
    <citation type="journal article" date="2019" name="Sci. Rep.">
        <title>Nanopore sequencing improves the draft genome of the human pathogenic amoeba Naegleria fowleri.</title>
        <authorList>
            <person name="Liechti N."/>
            <person name="Schurch N."/>
            <person name="Bruggmann R."/>
            <person name="Wittwer M."/>
        </authorList>
    </citation>
    <scope>NUCLEOTIDE SEQUENCE [LARGE SCALE GENOMIC DNA]</scope>
    <source>
        <strain evidence="3 4">ATCC 30894</strain>
    </source>
</reference>
<evidence type="ECO:0000313" key="3">
    <source>
        <dbReference type="EMBL" id="KAF0981101.1"/>
    </source>
</evidence>
<dbReference type="PRINTS" id="PR00080">
    <property type="entry name" value="SDRFAMILY"/>
</dbReference>
<comment type="caution">
    <text evidence="3">The sequence shown here is derived from an EMBL/GenBank/DDBJ whole genome shotgun (WGS) entry which is preliminary data.</text>
</comment>
<keyword evidence="2" id="KW-0560">Oxidoreductase</keyword>
<dbReference type="Pfam" id="PF13561">
    <property type="entry name" value="adh_short_C2"/>
    <property type="match status" value="1"/>
</dbReference>